<name>A0ABV7SRV1_9SPHN</name>
<proteinExistence type="predicted"/>
<reference evidence="2" key="1">
    <citation type="journal article" date="2019" name="Int. J. Syst. Evol. Microbiol.">
        <title>The Global Catalogue of Microorganisms (GCM) 10K type strain sequencing project: providing services to taxonomists for standard genome sequencing and annotation.</title>
        <authorList>
            <consortium name="The Broad Institute Genomics Platform"/>
            <consortium name="The Broad Institute Genome Sequencing Center for Infectious Disease"/>
            <person name="Wu L."/>
            <person name="Ma J."/>
        </authorList>
    </citation>
    <scope>NUCLEOTIDE SEQUENCE [LARGE SCALE GENOMIC DNA]</scope>
    <source>
        <strain evidence="2">KCTC 42739</strain>
    </source>
</reference>
<comment type="caution">
    <text evidence="1">The sequence shown here is derived from an EMBL/GenBank/DDBJ whole genome shotgun (WGS) entry which is preliminary data.</text>
</comment>
<keyword evidence="2" id="KW-1185">Reference proteome</keyword>
<dbReference type="Proteomes" id="UP001595713">
    <property type="component" value="Unassembled WGS sequence"/>
</dbReference>
<protein>
    <submittedName>
        <fullName evidence="1">Uncharacterized protein</fullName>
    </submittedName>
</protein>
<gene>
    <name evidence="1" type="ORF">ACFONA_05050</name>
</gene>
<organism evidence="1 2">
    <name type="scientific">Sphingomonas hylomeconis</name>
    <dbReference type="NCBI Taxonomy" id="1395958"/>
    <lineage>
        <taxon>Bacteria</taxon>
        <taxon>Pseudomonadati</taxon>
        <taxon>Pseudomonadota</taxon>
        <taxon>Alphaproteobacteria</taxon>
        <taxon>Sphingomonadales</taxon>
        <taxon>Sphingomonadaceae</taxon>
        <taxon>Sphingomonas</taxon>
    </lineage>
</organism>
<dbReference type="RefSeq" id="WP_261295510.1">
    <property type="nucleotide sequence ID" value="NZ_JANQBK010000017.1"/>
</dbReference>
<accession>A0ABV7SRV1</accession>
<dbReference type="EMBL" id="JBHRXP010000002">
    <property type="protein sequence ID" value="MFC3579526.1"/>
    <property type="molecule type" value="Genomic_DNA"/>
</dbReference>
<evidence type="ECO:0000313" key="2">
    <source>
        <dbReference type="Proteomes" id="UP001595713"/>
    </source>
</evidence>
<sequence length="92" mass="9968">MKITAVILRGSTPGSVEELPVAEAFERFSAGLQDPATFVDVAGVRVEGVLEPRAGRFSLRRHDEFYTVLALPEPRALMVDDGTGTLVRIMPA</sequence>
<evidence type="ECO:0000313" key="1">
    <source>
        <dbReference type="EMBL" id="MFC3579526.1"/>
    </source>
</evidence>